<dbReference type="RefSeq" id="WP_257904220.1">
    <property type="nucleotide sequence ID" value="NZ_FXZM01000027.1"/>
</dbReference>
<name>A0A2H1L909_9MICO</name>
<dbReference type="AlphaFoldDB" id="A0A2H1L909"/>
<evidence type="ECO:0000313" key="2">
    <source>
        <dbReference type="Proteomes" id="UP000234462"/>
    </source>
</evidence>
<accession>A0A2H1L909</accession>
<protein>
    <submittedName>
        <fullName evidence="1">Uncharacterized protein</fullName>
    </submittedName>
</protein>
<dbReference type="EMBL" id="FXZM01000027">
    <property type="protein sequence ID" value="SMY13270.1"/>
    <property type="molecule type" value="Genomic_DNA"/>
</dbReference>
<keyword evidence="2" id="KW-1185">Reference proteome</keyword>
<proteinExistence type="predicted"/>
<dbReference type="Proteomes" id="UP000234462">
    <property type="component" value="Unassembled WGS sequence"/>
</dbReference>
<gene>
    <name evidence="1" type="ORF">BJEO58_02882</name>
</gene>
<organism evidence="1 2">
    <name type="scientific">Brevibacterium jeotgali</name>
    <dbReference type="NCBI Taxonomy" id="1262550"/>
    <lineage>
        <taxon>Bacteria</taxon>
        <taxon>Bacillati</taxon>
        <taxon>Actinomycetota</taxon>
        <taxon>Actinomycetes</taxon>
        <taxon>Micrococcales</taxon>
        <taxon>Brevibacteriaceae</taxon>
        <taxon>Brevibacterium</taxon>
    </lineage>
</organism>
<reference evidence="2" key="1">
    <citation type="submission" date="2017-03" db="EMBL/GenBank/DDBJ databases">
        <authorList>
            <person name="Monnet C."/>
        </authorList>
    </citation>
    <scope>NUCLEOTIDE SEQUENCE [LARGE SCALE GENOMIC DNA]</scope>
    <source>
        <strain evidence="2">SJ5-8</strain>
    </source>
</reference>
<evidence type="ECO:0000313" key="1">
    <source>
        <dbReference type="EMBL" id="SMY13270.1"/>
    </source>
</evidence>
<sequence>MSKRTEEDMSIDARDEDVETWVGVGLPASCRHVSHLTRRA</sequence>